<dbReference type="SUPFAM" id="SSF63748">
    <property type="entry name" value="Tudor/PWWP/MBT"/>
    <property type="match status" value="8"/>
</dbReference>
<dbReference type="InterPro" id="IPR047450">
    <property type="entry name" value="Tudor_TDRD15_rpt1"/>
</dbReference>
<feature type="domain" description="Tudor" evidence="1">
    <location>
        <begin position="810"/>
        <end position="869"/>
    </location>
</feature>
<accession>A0A6J1US87</accession>
<feature type="domain" description="Tudor" evidence="1">
    <location>
        <begin position="1353"/>
        <end position="1412"/>
    </location>
</feature>
<keyword evidence="2" id="KW-1185">Reference proteome</keyword>
<dbReference type="Gene3D" id="2.40.50.90">
    <property type="match status" value="7"/>
</dbReference>
<protein>
    <submittedName>
        <fullName evidence="3">Tudor domain-containing protein 15</fullName>
    </submittedName>
</protein>
<dbReference type="InterPro" id="IPR035437">
    <property type="entry name" value="SNase_OB-fold_sf"/>
</dbReference>
<dbReference type="CTD" id="100129278"/>
<dbReference type="RefSeq" id="XP_026531373.1">
    <property type="nucleotide sequence ID" value="XM_026675588.1"/>
</dbReference>
<dbReference type="PANTHER" id="PTHR22948:SF7">
    <property type="entry name" value="TUDOR DOMAIN-CONTAINING PROTEIN 15"/>
    <property type="match status" value="1"/>
</dbReference>
<organism evidence="2 3">
    <name type="scientific">Notechis scutatus</name>
    <name type="common">mainland tiger snake</name>
    <dbReference type="NCBI Taxonomy" id="8663"/>
    <lineage>
        <taxon>Eukaryota</taxon>
        <taxon>Metazoa</taxon>
        <taxon>Chordata</taxon>
        <taxon>Craniata</taxon>
        <taxon>Vertebrata</taxon>
        <taxon>Euteleostomi</taxon>
        <taxon>Lepidosauria</taxon>
        <taxon>Squamata</taxon>
        <taxon>Bifurcata</taxon>
        <taxon>Unidentata</taxon>
        <taxon>Episquamata</taxon>
        <taxon>Toxicofera</taxon>
        <taxon>Serpentes</taxon>
        <taxon>Colubroidea</taxon>
        <taxon>Elapidae</taxon>
        <taxon>Hydrophiinae</taxon>
        <taxon>Notechis</taxon>
    </lineage>
</organism>
<name>A0A6J1US87_9SAUR</name>
<feature type="domain" description="Tudor" evidence="1">
    <location>
        <begin position="1025"/>
        <end position="1084"/>
    </location>
</feature>
<reference evidence="3" key="1">
    <citation type="submission" date="2025-08" db="UniProtKB">
        <authorList>
            <consortium name="RefSeq"/>
        </authorList>
    </citation>
    <scope>IDENTIFICATION</scope>
</reference>
<proteinExistence type="predicted"/>
<dbReference type="PROSITE" id="PS50304">
    <property type="entry name" value="TUDOR"/>
    <property type="match status" value="7"/>
</dbReference>
<feature type="domain" description="Tudor" evidence="1">
    <location>
        <begin position="536"/>
        <end position="594"/>
    </location>
</feature>
<feature type="domain" description="Tudor" evidence="1">
    <location>
        <begin position="58"/>
        <end position="116"/>
    </location>
</feature>
<evidence type="ECO:0000313" key="3">
    <source>
        <dbReference type="RefSeq" id="XP_026531373.1"/>
    </source>
</evidence>
<dbReference type="GeneID" id="113417279"/>
<dbReference type="KEGG" id="nss:113417279"/>
<dbReference type="FunFam" id="2.30.30.140:FF:000018">
    <property type="entry name" value="Serine/threonine-protein kinase 31"/>
    <property type="match status" value="1"/>
</dbReference>
<evidence type="ECO:0000259" key="1">
    <source>
        <dbReference type="PROSITE" id="PS50304"/>
    </source>
</evidence>
<evidence type="ECO:0000313" key="2">
    <source>
        <dbReference type="Proteomes" id="UP000504612"/>
    </source>
</evidence>
<dbReference type="CDD" id="cd20436">
    <property type="entry name" value="Tudor_TDRD15_rpt1"/>
    <property type="match status" value="1"/>
</dbReference>
<dbReference type="SMART" id="SM00333">
    <property type="entry name" value="TUDOR"/>
    <property type="match status" value="7"/>
</dbReference>
<dbReference type="Pfam" id="PF00567">
    <property type="entry name" value="TUDOR"/>
    <property type="match status" value="8"/>
</dbReference>
<dbReference type="CDD" id="cd20437">
    <property type="entry name" value="Tudor_TDRD15_rpt2"/>
    <property type="match status" value="1"/>
</dbReference>
<dbReference type="Gene3D" id="2.30.30.140">
    <property type="match status" value="8"/>
</dbReference>
<dbReference type="InterPro" id="IPR002999">
    <property type="entry name" value="Tudor"/>
</dbReference>
<gene>
    <name evidence="3" type="primary">TDRD15</name>
</gene>
<dbReference type="InterPro" id="IPR050621">
    <property type="entry name" value="Tudor_domain_containing"/>
</dbReference>
<sequence>MDSSSSTKFLEVDMKVTNVYYHRKEVLVKFQGQFNTEYELDYHILQKEIQQVPKVKDPVAVGEFCLFKDSECGEWYRGKVIQKRHDTYDVHSMDNGKILAVHETHLASPIDELFQLPPKMVYGIFANVLPTEEKWTAKAFNYFSTLIGLQIKGYIQATLPNQMFLLHVPKIAADVVEFRIGKLVDAATFCLIVEMLTEFPDEPLCKQMPDLLQQKCTRPGTLICDAGIQPNIPPVLRNLQPVLSVGAVEKVKISVAVSPSKFYCQLLRQQIELDTLTRDMFSYYESLSRVKLPSCDNFGALCAARQKDGQWQRGVIQQLLSDKVKIWFMDFGNYEAVSSEYILKLPPEFISVPMFSFPCALSCLNDQDEMERNAQLEEFKEILLTQQAILAHINLFNSKEHVYYVTLSKCALTQTSDNLSWENDVEPKYNTEVSCTSGNVQNSKVNLADKICNTTQQSSYSSNEKDTRLLCSPLTVPYKRAKMKIGSVCVAFAVYVLNPSNFWVQTNDFLDEFEALMKKVADVYDGDEVNDKILENPEPGRLCCARYSKDKYFYRAVIRQIIDNNVDVYFLDFGNTDTVPLFDVKILLPELQELPALAMCCKLANAFPMEDIWIKKETDFFKTIVVDKPITLHVIAKQKENYIVNVQYMNGSKETDVLRLMIEAGCAEYWEVKQNPFQKTVRGLQRNCSKKYKNREILSKTSIQKNKALIPKTTDENKKLNTRIVTKGNASIFPSWKNMLSNKYERMFGKTEKVECYKEYRFKPGCVFDVVCCHIISPGSFLCQIQNKLPELNNMMEQIQNFYNTQKRPYESGKLACVVKYSTDGKWYRAFVLKHVSKTETDVIFVDYGNRERVLLKDLQAIHPDFLVLECQAFRCCFNSVSESLIFDPYIWTTEICSNFKSFVSSSNGQLTCLICALVFKTPDSLYYIVDLKTPFTNLRQFLFESGHVQMYSLECAQSVITPFSLCSFYYSSFNIEVGNEEKVYVSYIYSPTKFYCQLSRNANEMDKILKKISEISPKTSHAIQMNTHGLCIAKYFEDGLFYRALASPMESSDFCQVYFVDYGNKQLVAKEELVPIPNSASELMFTPMQAIKCYLSDLKDTEIPSEIKAWFEKKYLEKELKAVIVSKESDGQFGMELYDGELQINGKIKDLLKQKKNLNPNDIKKRFKKYVGNKPYKIELATEKKKVKSEKNGQQTKAGNDKLPVKYRNKIVIDQQKQNCRPAKFQLTIDFSDFVLKKVLRYRYESTHKKPNTDTVDQLNEQSKKIKNKRTGLHMLKLNTSGQERTNKTKQKYTDLPQLDILLNSKVWGYVSYVGNISSFYVHRSEDENKIVQLAGELNRETLVKESVIEAELEKDDVVLADYEGDSCIYRALVRKVLANKFFEVEFIDYGNIETVNSKNIYKIKKCLFSLPRLSIHCFLSKAKCLFSNKNWSTDMDAYFINEVNNQPVMIKFLQQYDQQWEVDIICHGISISDKLMEREILLGPENILSLNFDHNMKQLPTIDSETVSNDPGKKSESQTLCGSIIIRPTKIGYQNINPGQIETAEIGHISGNGNFYVKLTKDAQTMLNLNVLVAQEIEKRCFIATEEIGEGLECLVRSNKHLGWYRSEVIKKYVKEECMLVLFVDLGKYEMVSLHDTHVLNEKIRCIPRNAVLCKWIQVGNLSDLSFEGMMEKVKYCEIKIIFFKYLESELIWEVDILIDGILFLEYWNQISNQTKLERHNLLETDNVSKSLDISIRSNSISWAQFQKNNHYPGFVTSVTDPSNFCIQLEDSFKTLIALFKMLSNLPENLPTMPQECIIPGASCLIKNGPNENWNRVEVSEVLKDSSTLMLTFIDDEGLSAPLPISDVSKLKIIPENLVTLPRLTYPCSLFGVIPADGKYWNDEAKLTIQELLGRQGLTFQFKQPHCGLKLEVDVFFEQNNAADVLVASGCALYSKTASFGSASCDDLQLPNSRIIYDPLSIQKISEPHIAVNKNKKGPQNSDLQLKCVNLKKLEMNSSKKLHGKKEDSQMTFLHRSKINYGSIHNCNEKLFNQCCDGDQLNQTYSTTISKASDKLLLDSQVCSDPDSLRKLNTYSQERLKSE</sequence>
<feature type="domain" description="Tudor" evidence="1">
    <location>
        <begin position="1589"/>
        <end position="1649"/>
    </location>
</feature>
<dbReference type="Proteomes" id="UP000504612">
    <property type="component" value="Unplaced"/>
</dbReference>
<feature type="domain" description="Tudor" evidence="1">
    <location>
        <begin position="295"/>
        <end position="352"/>
    </location>
</feature>
<dbReference type="PANTHER" id="PTHR22948">
    <property type="entry name" value="TUDOR DOMAIN CONTAINING PROTEIN"/>
    <property type="match status" value="1"/>
</dbReference>
<dbReference type="InterPro" id="IPR047452">
    <property type="entry name" value="Tudor_TDRD15_rpt2"/>
</dbReference>